<organism evidence="14 15">
    <name type="scientific">Acidiphilium rubrum</name>
    <dbReference type="NCBI Taxonomy" id="526"/>
    <lineage>
        <taxon>Bacteria</taxon>
        <taxon>Pseudomonadati</taxon>
        <taxon>Pseudomonadota</taxon>
        <taxon>Alphaproteobacteria</taxon>
        <taxon>Acetobacterales</taxon>
        <taxon>Acidocellaceae</taxon>
        <taxon>Acidiphilium</taxon>
    </lineage>
</organism>
<dbReference type="Pfam" id="PF01127">
    <property type="entry name" value="Sdh_cyt"/>
    <property type="match status" value="1"/>
</dbReference>
<dbReference type="InterPro" id="IPR034804">
    <property type="entry name" value="SQR/QFR_C/D"/>
</dbReference>
<keyword evidence="7 12" id="KW-0479">Metal-binding</keyword>
<dbReference type="RefSeq" id="WP_029313895.1">
    <property type="nucleotide sequence ID" value="NZ_DAOMCH010000063.1"/>
</dbReference>
<dbReference type="SUPFAM" id="SSF81343">
    <property type="entry name" value="Fumarate reductase respiratory complex transmembrane subunits"/>
    <property type="match status" value="1"/>
</dbReference>
<dbReference type="GO" id="GO:0009055">
    <property type="term" value="F:electron transfer activity"/>
    <property type="evidence" value="ECO:0007669"/>
    <property type="project" value="InterPro"/>
</dbReference>
<dbReference type="PROSITE" id="PS01000">
    <property type="entry name" value="SDH_CYT_1"/>
    <property type="match status" value="1"/>
</dbReference>
<evidence type="ECO:0000313" key="14">
    <source>
        <dbReference type="EMBL" id="SIQ04237.1"/>
    </source>
</evidence>
<evidence type="ECO:0000256" key="10">
    <source>
        <dbReference type="ARBA" id="ARBA00023136"/>
    </source>
</evidence>
<dbReference type="NCBIfam" id="TIGR02970">
    <property type="entry name" value="succ_dehyd_cytB"/>
    <property type="match status" value="1"/>
</dbReference>
<comment type="subcellular location">
    <subcellularLocation>
        <location evidence="2">Membrane</location>
        <topology evidence="2">Multi-pass membrane protein</topology>
    </subcellularLocation>
</comment>
<evidence type="ECO:0000256" key="7">
    <source>
        <dbReference type="ARBA" id="ARBA00022723"/>
    </source>
</evidence>
<sequence length="147" mass="15791">MVIVVPDVREALMQGRNTAGTLVQRPLSPHLQVYKPQISSALSIFHRITGVALSLGAVLLSLWLAAAATSPGAFALAQSLLDSIVGMLILFGFTLALFYHFCNGVRHLLWDAGYGFDLPTMHRTGYAVLVASAGLTVVFWIIGLVIL</sequence>
<dbReference type="InterPro" id="IPR014314">
    <property type="entry name" value="Succ_DH_cytb556"/>
</dbReference>
<protein>
    <recommendedName>
        <fullName evidence="4">Succinate dehydrogenase cytochrome b556 subunit</fullName>
    </recommendedName>
</protein>
<reference evidence="14 15" key="1">
    <citation type="submission" date="2017-01" db="EMBL/GenBank/DDBJ databases">
        <authorList>
            <person name="Varghese N."/>
            <person name="Submissions S."/>
        </authorList>
    </citation>
    <scope>NUCLEOTIDE SEQUENCE [LARGE SCALE GENOMIC DNA]</scope>
    <source>
        <strain evidence="14 15">ATCC 35905</strain>
    </source>
</reference>
<keyword evidence="9 12" id="KW-0408">Iron</keyword>
<dbReference type="GO" id="GO:0006099">
    <property type="term" value="P:tricarboxylic acid cycle"/>
    <property type="evidence" value="ECO:0007669"/>
    <property type="project" value="InterPro"/>
</dbReference>
<dbReference type="Proteomes" id="UP000186308">
    <property type="component" value="Unassembled WGS sequence"/>
</dbReference>
<evidence type="ECO:0000256" key="11">
    <source>
        <dbReference type="ARBA" id="ARBA00025912"/>
    </source>
</evidence>
<evidence type="ECO:0000256" key="4">
    <source>
        <dbReference type="ARBA" id="ARBA00020076"/>
    </source>
</evidence>
<dbReference type="AlphaFoldDB" id="A0A8G2CHD8"/>
<gene>
    <name evidence="14" type="ORF">SAMN05421828_10157</name>
</gene>
<dbReference type="GO" id="GO:0016020">
    <property type="term" value="C:membrane"/>
    <property type="evidence" value="ECO:0007669"/>
    <property type="project" value="UniProtKB-SubCell"/>
</dbReference>
<keyword evidence="5 12" id="KW-0349">Heme</keyword>
<dbReference type="GO" id="GO:0046872">
    <property type="term" value="F:metal ion binding"/>
    <property type="evidence" value="ECO:0007669"/>
    <property type="project" value="UniProtKB-KW"/>
</dbReference>
<dbReference type="InterPro" id="IPR000701">
    <property type="entry name" value="SuccDH_FuR_B_TM-su"/>
</dbReference>
<comment type="subunit">
    <text evidence="11">Part of an enzyme complex containing four subunits: a flavoprotein, an iron-sulfur protein, plus two membrane-anchoring proteins, SdhC and SdhD. The complex can form homotrimers.</text>
</comment>
<evidence type="ECO:0000256" key="13">
    <source>
        <dbReference type="SAM" id="Phobius"/>
    </source>
</evidence>
<dbReference type="CDD" id="cd03499">
    <property type="entry name" value="SQR_TypeC_SdhC"/>
    <property type="match status" value="1"/>
</dbReference>
<evidence type="ECO:0000256" key="6">
    <source>
        <dbReference type="ARBA" id="ARBA00022692"/>
    </source>
</evidence>
<keyword evidence="8 13" id="KW-1133">Transmembrane helix</keyword>
<dbReference type="EMBL" id="FTNE01000001">
    <property type="protein sequence ID" value="SIQ04237.1"/>
    <property type="molecule type" value="Genomic_DNA"/>
</dbReference>
<evidence type="ECO:0000313" key="15">
    <source>
        <dbReference type="Proteomes" id="UP000186308"/>
    </source>
</evidence>
<evidence type="ECO:0000256" key="3">
    <source>
        <dbReference type="ARBA" id="ARBA00007244"/>
    </source>
</evidence>
<dbReference type="PANTHER" id="PTHR10978">
    <property type="entry name" value="SUCCINATE DEHYDROGENASE CYTOCHROME B560 SUBUNIT"/>
    <property type="match status" value="1"/>
</dbReference>
<dbReference type="PIRSF" id="PIRSF000178">
    <property type="entry name" value="SDH_cyt_b560"/>
    <property type="match status" value="1"/>
</dbReference>
<comment type="similarity">
    <text evidence="3">Belongs to the cytochrome b560 family.</text>
</comment>
<name>A0A8G2CHD8_ACIRU</name>
<dbReference type="Gene3D" id="1.20.1300.10">
    <property type="entry name" value="Fumarate reductase/succinate dehydrogenase, transmembrane subunit"/>
    <property type="match status" value="1"/>
</dbReference>
<evidence type="ECO:0000256" key="5">
    <source>
        <dbReference type="ARBA" id="ARBA00022617"/>
    </source>
</evidence>
<keyword evidence="6 13" id="KW-0812">Transmembrane</keyword>
<dbReference type="PANTHER" id="PTHR10978:SF5">
    <property type="entry name" value="SUCCINATE DEHYDROGENASE CYTOCHROME B560 SUBUNIT, MITOCHONDRIAL"/>
    <property type="match status" value="1"/>
</dbReference>
<evidence type="ECO:0000256" key="12">
    <source>
        <dbReference type="PIRSR" id="PIRSR000178-1"/>
    </source>
</evidence>
<evidence type="ECO:0000256" key="1">
    <source>
        <dbReference type="ARBA" id="ARBA00004050"/>
    </source>
</evidence>
<comment type="function">
    <text evidence="1">Membrane-anchoring subunit of succinate dehydrogenase (SDH).</text>
</comment>
<feature type="transmembrane region" description="Helical" evidence="13">
    <location>
        <begin position="80"/>
        <end position="101"/>
    </location>
</feature>
<comment type="cofactor">
    <cofactor evidence="12">
        <name>heme</name>
        <dbReference type="ChEBI" id="CHEBI:30413"/>
    </cofactor>
    <text evidence="12">The heme is bound between the two transmembrane subunits.</text>
</comment>
<evidence type="ECO:0000256" key="9">
    <source>
        <dbReference type="ARBA" id="ARBA00023004"/>
    </source>
</evidence>
<dbReference type="PROSITE" id="PS01001">
    <property type="entry name" value="SDH_CYT_2"/>
    <property type="match status" value="1"/>
</dbReference>
<feature type="transmembrane region" description="Helical" evidence="13">
    <location>
        <begin position="44"/>
        <end position="68"/>
    </location>
</feature>
<feature type="transmembrane region" description="Helical" evidence="13">
    <location>
        <begin position="126"/>
        <end position="146"/>
    </location>
</feature>
<comment type="caution">
    <text evidence="14">The sequence shown here is derived from an EMBL/GenBank/DDBJ whole genome shotgun (WGS) entry which is preliminary data.</text>
</comment>
<proteinExistence type="inferred from homology"/>
<keyword evidence="15" id="KW-1185">Reference proteome</keyword>
<dbReference type="InterPro" id="IPR018495">
    <property type="entry name" value="Succ_DH_cyt_bsu_CS"/>
</dbReference>
<evidence type="ECO:0000256" key="2">
    <source>
        <dbReference type="ARBA" id="ARBA00004141"/>
    </source>
</evidence>
<keyword evidence="10 13" id="KW-0472">Membrane</keyword>
<accession>A0A8G2CHD8</accession>
<feature type="binding site" description="axial binding residue" evidence="12">
    <location>
        <position position="100"/>
    </location>
    <ligand>
        <name>heme</name>
        <dbReference type="ChEBI" id="CHEBI:30413"/>
        <note>ligand shared with second transmembrane subunit</note>
    </ligand>
    <ligandPart>
        <name>Fe</name>
        <dbReference type="ChEBI" id="CHEBI:18248"/>
    </ligandPart>
</feature>
<evidence type="ECO:0000256" key="8">
    <source>
        <dbReference type="ARBA" id="ARBA00022989"/>
    </source>
</evidence>
<dbReference type="OrthoDB" id="9799441at2"/>